<comment type="similarity">
    <text evidence="1">Belongs to the sigma-70 factor family. ECF subfamily.</text>
</comment>
<dbReference type="GO" id="GO:0016987">
    <property type="term" value="F:sigma factor activity"/>
    <property type="evidence" value="ECO:0007669"/>
    <property type="project" value="UniProtKB-KW"/>
</dbReference>
<name>A0A368T7P8_9ACTN</name>
<keyword evidence="5" id="KW-0804">Transcription</keyword>
<evidence type="ECO:0000256" key="3">
    <source>
        <dbReference type="ARBA" id="ARBA00023082"/>
    </source>
</evidence>
<evidence type="ECO:0000313" key="7">
    <source>
        <dbReference type="EMBL" id="RCV59742.1"/>
    </source>
</evidence>
<protein>
    <recommendedName>
        <fullName evidence="6">RNA polymerase sigma factor 70 region 4 type 2 domain-containing protein</fullName>
    </recommendedName>
</protein>
<comment type="caution">
    <text evidence="7">The sequence shown here is derived from an EMBL/GenBank/DDBJ whole genome shotgun (WGS) entry which is preliminary data.</text>
</comment>
<dbReference type="SUPFAM" id="SSF88659">
    <property type="entry name" value="Sigma3 and sigma4 domains of RNA polymerase sigma factors"/>
    <property type="match status" value="1"/>
</dbReference>
<proteinExistence type="inferred from homology"/>
<gene>
    <name evidence="7" type="ORF">DEF24_08895</name>
</gene>
<dbReference type="EMBL" id="QEIN01000055">
    <property type="protein sequence ID" value="RCV59742.1"/>
    <property type="molecule type" value="Genomic_DNA"/>
</dbReference>
<keyword evidence="8" id="KW-1185">Reference proteome</keyword>
<evidence type="ECO:0000256" key="1">
    <source>
        <dbReference type="ARBA" id="ARBA00010641"/>
    </source>
</evidence>
<feature type="domain" description="RNA polymerase sigma factor 70 region 4 type 2" evidence="6">
    <location>
        <begin position="121"/>
        <end position="171"/>
    </location>
</feature>
<keyword evidence="2" id="KW-0805">Transcription regulation</keyword>
<accession>A0A368T7P8</accession>
<dbReference type="PANTHER" id="PTHR43133">
    <property type="entry name" value="RNA POLYMERASE ECF-TYPE SIGMA FACTO"/>
    <property type="match status" value="1"/>
</dbReference>
<evidence type="ECO:0000256" key="2">
    <source>
        <dbReference type="ARBA" id="ARBA00023015"/>
    </source>
</evidence>
<keyword evidence="3" id="KW-0731">Sigma factor</keyword>
<dbReference type="InterPro" id="IPR013249">
    <property type="entry name" value="RNA_pol_sigma70_r4_t2"/>
</dbReference>
<dbReference type="InterPro" id="IPR039425">
    <property type="entry name" value="RNA_pol_sigma-70-like"/>
</dbReference>
<dbReference type="AlphaFoldDB" id="A0A368T7P8"/>
<evidence type="ECO:0000259" key="6">
    <source>
        <dbReference type="Pfam" id="PF08281"/>
    </source>
</evidence>
<reference evidence="7 8" key="1">
    <citation type="submission" date="2018-04" db="EMBL/GenBank/DDBJ databases">
        <title>Novel actinobacteria from marine sediment.</title>
        <authorList>
            <person name="Ng Z.Y."/>
            <person name="Tan G.Y.A."/>
        </authorList>
    </citation>
    <scope>NUCLEOTIDE SEQUENCE [LARGE SCALE GENOMIC DNA]</scope>
    <source>
        <strain evidence="7 8">TPS81</strain>
    </source>
</reference>
<dbReference type="PANTHER" id="PTHR43133:SF8">
    <property type="entry name" value="RNA POLYMERASE SIGMA FACTOR HI_1459-RELATED"/>
    <property type="match status" value="1"/>
</dbReference>
<keyword evidence="4" id="KW-0238">DNA-binding</keyword>
<dbReference type="InterPro" id="IPR013324">
    <property type="entry name" value="RNA_pol_sigma_r3/r4-like"/>
</dbReference>
<dbReference type="Proteomes" id="UP000253318">
    <property type="component" value="Unassembled WGS sequence"/>
</dbReference>
<dbReference type="GO" id="GO:0006352">
    <property type="term" value="P:DNA-templated transcription initiation"/>
    <property type="evidence" value="ECO:0007669"/>
    <property type="project" value="InterPro"/>
</dbReference>
<dbReference type="Pfam" id="PF08281">
    <property type="entry name" value="Sigma70_r4_2"/>
    <property type="match status" value="1"/>
</dbReference>
<evidence type="ECO:0000256" key="5">
    <source>
        <dbReference type="ARBA" id="ARBA00023163"/>
    </source>
</evidence>
<dbReference type="Gene3D" id="1.10.10.10">
    <property type="entry name" value="Winged helix-like DNA-binding domain superfamily/Winged helix DNA-binding domain"/>
    <property type="match status" value="1"/>
</dbReference>
<organism evidence="7 8">
    <name type="scientific">Marinitenerispora sediminis</name>
    <dbReference type="NCBI Taxonomy" id="1931232"/>
    <lineage>
        <taxon>Bacteria</taxon>
        <taxon>Bacillati</taxon>
        <taxon>Actinomycetota</taxon>
        <taxon>Actinomycetes</taxon>
        <taxon>Streptosporangiales</taxon>
        <taxon>Nocardiopsidaceae</taxon>
        <taxon>Marinitenerispora</taxon>
    </lineage>
</organism>
<evidence type="ECO:0000313" key="8">
    <source>
        <dbReference type="Proteomes" id="UP000253318"/>
    </source>
</evidence>
<dbReference type="InterPro" id="IPR036388">
    <property type="entry name" value="WH-like_DNA-bd_sf"/>
</dbReference>
<sequence length="184" mass="20417">MDEDLFVACPPTEDSEIDDEMVEQVSWEYLAEKELPNIAVYLLKIGATPEEARDCARIALHQSWEKRDTIDNMRAYLRVTAKNIYLRSVPKQVPLEECDDPPAPEHLSPAARVEARDEVARVMAAIRELPLSQAEAVALTLDGFTTSEIVAITGSTPAAVRTALHRGRAALKKRLAPQPEKDDA</sequence>
<dbReference type="GO" id="GO:0003677">
    <property type="term" value="F:DNA binding"/>
    <property type="evidence" value="ECO:0007669"/>
    <property type="project" value="UniProtKB-KW"/>
</dbReference>
<evidence type="ECO:0000256" key="4">
    <source>
        <dbReference type="ARBA" id="ARBA00023125"/>
    </source>
</evidence>